<proteinExistence type="inferred from homology"/>
<comment type="similarity">
    <text evidence="1">Belongs to the UPF0065 (bug) family.</text>
</comment>
<dbReference type="EMBL" id="JADWYS010000001">
    <property type="protein sequence ID" value="MBG9389120.1"/>
    <property type="molecule type" value="Genomic_DNA"/>
</dbReference>
<evidence type="ECO:0000256" key="2">
    <source>
        <dbReference type="SAM" id="SignalP"/>
    </source>
</evidence>
<dbReference type="InterPro" id="IPR042100">
    <property type="entry name" value="Bug_dom1"/>
</dbReference>
<comment type="caution">
    <text evidence="3">The sequence shown here is derived from an EMBL/GenBank/DDBJ whole genome shotgun (WGS) entry which is preliminary data.</text>
</comment>
<evidence type="ECO:0000313" key="4">
    <source>
        <dbReference type="Proteomes" id="UP000651050"/>
    </source>
</evidence>
<dbReference type="CDD" id="cd07012">
    <property type="entry name" value="PBP2_Bug_TTT"/>
    <property type="match status" value="1"/>
</dbReference>
<keyword evidence="2" id="KW-0732">Signal</keyword>
<dbReference type="Pfam" id="PF03401">
    <property type="entry name" value="TctC"/>
    <property type="match status" value="1"/>
</dbReference>
<dbReference type="PANTHER" id="PTHR42928">
    <property type="entry name" value="TRICARBOXYLATE-BINDING PROTEIN"/>
    <property type="match status" value="1"/>
</dbReference>
<sequence length="336" mass="34976">MMETAKGSFMKQPLLPMPRRGALRVLAAGAASLSLPSFAAWPDKPIKIIVTFPPGGASDIVARVMAEQLAHKLGQGVVVDNRPGAGGSVGGSVVTQAAPDGYTLMLSNSTPISIGPFALEKQPYDPVEGFTHIALIGSAPCVVMANPKSGLKTMADLEAFAKRSGRLDFGSGGPASIGHIYGELIKNALGLNMVHVPYRGGAPMTTDLIAGVVPVGIDVLTAFVPYFKSGQLVPLAVTSANRSPLVPDVPSIVEAGHRRLVLDNFFGLSGPPKMPADIVARLNTACNEILAQADIRKKMNELGITEQPASPATFTAFVKEQVAQLAPTVKAAGVRL</sequence>
<accession>A0A931MID0</accession>
<dbReference type="AlphaFoldDB" id="A0A931MID0"/>
<dbReference type="PANTHER" id="PTHR42928:SF5">
    <property type="entry name" value="BLR1237 PROTEIN"/>
    <property type="match status" value="1"/>
</dbReference>
<keyword evidence="4" id="KW-1185">Reference proteome</keyword>
<gene>
    <name evidence="3" type="ORF">I5803_13875</name>
</gene>
<protein>
    <submittedName>
        <fullName evidence="3">Tripartite tricarboxylate transporter substrate binding protein</fullName>
    </submittedName>
</protein>
<dbReference type="InterPro" id="IPR005064">
    <property type="entry name" value="BUG"/>
</dbReference>
<dbReference type="SUPFAM" id="SSF53850">
    <property type="entry name" value="Periplasmic binding protein-like II"/>
    <property type="match status" value="1"/>
</dbReference>
<feature type="signal peptide" evidence="2">
    <location>
        <begin position="1"/>
        <end position="39"/>
    </location>
</feature>
<evidence type="ECO:0000256" key="1">
    <source>
        <dbReference type="ARBA" id="ARBA00006987"/>
    </source>
</evidence>
<organism evidence="3 4">
    <name type="scientific">Caenimonas aquaedulcis</name>
    <dbReference type="NCBI Taxonomy" id="2793270"/>
    <lineage>
        <taxon>Bacteria</taxon>
        <taxon>Pseudomonadati</taxon>
        <taxon>Pseudomonadota</taxon>
        <taxon>Betaproteobacteria</taxon>
        <taxon>Burkholderiales</taxon>
        <taxon>Comamonadaceae</taxon>
        <taxon>Caenimonas</taxon>
    </lineage>
</organism>
<dbReference type="PIRSF" id="PIRSF017082">
    <property type="entry name" value="YflP"/>
    <property type="match status" value="1"/>
</dbReference>
<dbReference type="Proteomes" id="UP000651050">
    <property type="component" value="Unassembled WGS sequence"/>
</dbReference>
<dbReference type="Gene3D" id="3.40.190.10">
    <property type="entry name" value="Periplasmic binding protein-like II"/>
    <property type="match status" value="1"/>
</dbReference>
<name>A0A931MID0_9BURK</name>
<evidence type="ECO:0000313" key="3">
    <source>
        <dbReference type="EMBL" id="MBG9389120.1"/>
    </source>
</evidence>
<dbReference type="Gene3D" id="3.40.190.150">
    <property type="entry name" value="Bordetella uptake gene, domain 1"/>
    <property type="match status" value="1"/>
</dbReference>
<reference evidence="3" key="1">
    <citation type="submission" date="2020-11" db="EMBL/GenBank/DDBJ databases">
        <title>Bacterial whole genome sequence for Caenimonas sp. DR4.4.</title>
        <authorList>
            <person name="Le V."/>
            <person name="Ko S.-R."/>
            <person name="Ahn C.-Y."/>
            <person name="Oh H.-M."/>
        </authorList>
    </citation>
    <scope>NUCLEOTIDE SEQUENCE</scope>
    <source>
        <strain evidence="3">DR4.4</strain>
    </source>
</reference>
<feature type="chain" id="PRO_5037343136" evidence="2">
    <location>
        <begin position="40"/>
        <end position="336"/>
    </location>
</feature>